<sequence>MLKVSSKLSFQSNVNVNVGYHPLTLAPLSRGRNLTIPQQRWACRVITKVSNNLLLRSLPGYHPEQTLHQCACDNMFNQPTNHAGLSPGDIMPLSRGNPNMNLRLMPLSRGRNKNFNLFLTSKLPLPEACRVITRKETSNNNKQILILMLMSYMFMFMFMLT</sequence>
<protein>
    <submittedName>
        <fullName evidence="2">Uncharacterized protein</fullName>
    </submittedName>
</protein>
<keyword evidence="3" id="KW-1185">Reference proteome</keyword>
<proteinExistence type="predicted"/>
<dbReference type="Proteomes" id="UP000735302">
    <property type="component" value="Unassembled WGS sequence"/>
</dbReference>
<reference evidence="2 3" key="1">
    <citation type="journal article" date="2021" name="Elife">
        <title>Chloroplast acquisition without the gene transfer in kleptoplastic sea slugs, Plakobranchus ocellatus.</title>
        <authorList>
            <person name="Maeda T."/>
            <person name="Takahashi S."/>
            <person name="Yoshida T."/>
            <person name="Shimamura S."/>
            <person name="Takaki Y."/>
            <person name="Nagai Y."/>
            <person name="Toyoda A."/>
            <person name="Suzuki Y."/>
            <person name="Arimoto A."/>
            <person name="Ishii H."/>
            <person name="Satoh N."/>
            <person name="Nishiyama T."/>
            <person name="Hasebe M."/>
            <person name="Maruyama T."/>
            <person name="Minagawa J."/>
            <person name="Obokata J."/>
            <person name="Shigenobu S."/>
        </authorList>
    </citation>
    <scope>NUCLEOTIDE SEQUENCE [LARGE SCALE GENOMIC DNA]</scope>
</reference>
<evidence type="ECO:0000313" key="2">
    <source>
        <dbReference type="EMBL" id="GFO12206.1"/>
    </source>
</evidence>
<keyword evidence="1" id="KW-0472">Membrane</keyword>
<organism evidence="2 3">
    <name type="scientific">Plakobranchus ocellatus</name>
    <dbReference type="NCBI Taxonomy" id="259542"/>
    <lineage>
        <taxon>Eukaryota</taxon>
        <taxon>Metazoa</taxon>
        <taxon>Spiralia</taxon>
        <taxon>Lophotrochozoa</taxon>
        <taxon>Mollusca</taxon>
        <taxon>Gastropoda</taxon>
        <taxon>Heterobranchia</taxon>
        <taxon>Euthyneura</taxon>
        <taxon>Panpulmonata</taxon>
        <taxon>Sacoglossa</taxon>
        <taxon>Placobranchoidea</taxon>
        <taxon>Plakobranchidae</taxon>
        <taxon>Plakobranchus</taxon>
    </lineage>
</organism>
<comment type="caution">
    <text evidence="2">The sequence shown here is derived from an EMBL/GenBank/DDBJ whole genome shotgun (WGS) entry which is preliminary data.</text>
</comment>
<evidence type="ECO:0000313" key="3">
    <source>
        <dbReference type="Proteomes" id="UP000735302"/>
    </source>
</evidence>
<dbReference type="AlphaFoldDB" id="A0AAV4AM17"/>
<accession>A0AAV4AM17</accession>
<feature type="transmembrane region" description="Helical" evidence="1">
    <location>
        <begin position="144"/>
        <end position="160"/>
    </location>
</feature>
<keyword evidence="1" id="KW-0812">Transmembrane</keyword>
<dbReference type="EMBL" id="BLXT01004375">
    <property type="protein sequence ID" value="GFO12206.1"/>
    <property type="molecule type" value="Genomic_DNA"/>
</dbReference>
<name>A0AAV4AM17_9GAST</name>
<evidence type="ECO:0000256" key="1">
    <source>
        <dbReference type="SAM" id="Phobius"/>
    </source>
</evidence>
<keyword evidence="1" id="KW-1133">Transmembrane helix</keyword>
<gene>
    <name evidence="2" type="ORF">PoB_003871100</name>
</gene>